<dbReference type="EMBL" id="FTNR01000018">
    <property type="protein sequence ID" value="SIS17751.1"/>
    <property type="molecule type" value="Genomic_DNA"/>
</dbReference>
<gene>
    <name evidence="1" type="ORF">SAMN05421752_11825</name>
</gene>
<evidence type="ECO:0000313" key="2">
    <source>
        <dbReference type="Proteomes" id="UP000185936"/>
    </source>
</evidence>
<sequence>MQNGVSGIRFWNFTSLMMSLDHPRHVQNGVCQSDVLNFLLSRQFSQPLSLEVFFSVADKIAKRHEQIGVFWLDMTHAKRCLPTENQGTSLFFHVAETGRFRHRGATEQQYTADRTTVL</sequence>
<dbReference type="Proteomes" id="UP000185936">
    <property type="component" value="Unassembled WGS sequence"/>
</dbReference>
<name>A0A1N7GYW0_9EURY</name>
<dbReference type="AlphaFoldDB" id="A0A1N7GYW0"/>
<evidence type="ECO:0000313" key="1">
    <source>
        <dbReference type="EMBL" id="SIS17751.1"/>
    </source>
</evidence>
<organism evidence="1 2">
    <name type="scientific">Natronorubrum thiooxidans</name>
    <dbReference type="NCBI Taxonomy" id="308853"/>
    <lineage>
        <taxon>Archaea</taxon>
        <taxon>Methanobacteriati</taxon>
        <taxon>Methanobacteriota</taxon>
        <taxon>Stenosarchaea group</taxon>
        <taxon>Halobacteria</taxon>
        <taxon>Halobacteriales</taxon>
        <taxon>Natrialbaceae</taxon>
        <taxon>Natronorubrum</taxon>
    </lineage>
</organism>
<dbReference type="STRING" id="308853.SAMN05421752_11825"/>
<protein>
    <submittedName>
        <fullName evidence="1">Uncharacterized protein</fullName>
    </submittedName>
</protein>
<keyword evidence="2" id="KW-1185">Reference proteome</keyword>
<accession>A0A1N7GYW0</accession>
<proteinExistence type="predicted"/>
<reference evidence="2" key="1">
    <citation type="submission" date="2017-01" db="EMBL/GenBank/DDBJ databases">
        <authorList>
            <person name="Varghese N."/>
            <person name="Submissions S."/>
        </authorList>
    </citation>
    <scope>NUCLEOTIDE SEQUENCE [LARGE SCALE GENOMIC DNA]</scope>
    <source>
        <strain evidence="2">type strain: HArc-</strain>
    </source>
</reference>